<dbReference type="InterPro" id="IPR027417">
    <property type="entry name" value="P-loop_NTPase"/>
</dbReference>
<evidence type="ECO:0000259" key="2">
    <source>
        <dbReference type="Pfam" id="PF19044"/>
    </source>
</evidence>
<organism evidence="3 4">
    <name type="scientific">Candidatus Dojkabacteria bacterium</name>
    <dbReference type="NCBI Taxonomy" id="2099670"/>
    <lineage>
        <taxon>Bacteria</taxon>
        <taxon>Candidatus Dojkabacteria</taxon>
    </lineage>
</organism>
<name>A0A955L0G1_9BACT</name>
<evidence type="ECO:0000256" key="1">
    <source>
        <dbReference type="SAM" id="MobiDB-lite"/>
    </source>
</evidence>
<reference evidence="3" key="2">
    <citation type="journal article" date="2021" name="Microbiome">
        <title>Successional dynamics and alternative stable states in a saline activated sludge microbial community over 9 years.</title>
        <authorList>
            <person name="Wang Y."/>
            <person name="Ye J."/>
            <person name="Ju F."/>
            <person name="Liu L."/>
            <person name="Boyd J.A."/>
            <person name="Deng Y."/>
            <person name="Parks D.H."/>
            <person name="Jiang X."/>
            <person name="Yin X."/>
            <person name="Woodcroft B.J."/>
            <person name="Tyson G.W."/>
            <person name="Hugenholtz P."/>
            <person name="Polz M.F."/>
            <person name="Zhang T."/>
        </authorList>
    </citation>
    <scope>NUCLEOTIDE SEQUENCE</scope>
    <source>
        <strain evidence="3">HKST-UBA15</strain>
    </source>
</reference>
<dbReference type="Proteomes" id="UP000745577">
    <property type="component" value="Unassembled WGS sequence"/>
</dbReference>
<dbReference type="NCBIfam" id="NF045971">
    <property type="entry name" value="conju_CD1110"/>
    <property type="match status" value="1"/>
</dbReference>
<dbReference type="InterPro" id="IPR043964">
    <property type="entry name" value="P-loop_TraG"/>
</dbReference>
<dbReference type="AlphaFoldDB" id="A0A955L0G1"/>
<feature type="compositionally biased region" description="Low complexity" evidence="1">
    <location>
        <begin position="696"/>
        <end position="709"/>
    </location>
</feature>
<evidence type="ECO:0000313" key="4">
    <source>
        <dbReference type="Proteomes" id="UP000745577"/>
    </source>
</evidence>
<dbReference type="Pfam" id="PF19044">
    <property type="entry name" value="P-loop_TraG"/>
    <property type="match status" value="1"/>
</dbReference>
<dbReference type="GO" id="GO:0005524">
    <property type="term" value="F:ATP binding"/>
    <property type="evidence" value="ECO:0007669"/>
    <property type="project" value="UniProtKB-KW"/>
</dbReference>
<evidence type="ECO:0000313" key="3">
    <source>
        <dbReference type="EMBL" id="MCA9380043.1"/>
    </source>
</evidence>
<dbReference type="Gene3D" id="1.10.8.730">
    <property type="match status" value="1"/>
</dbReference>
<accession>A0A955L0G1</accession>
<feature type="domain" description="TraG P-loop" evidence="2">
    <location>
        <begin position="242"/>
        <end position="546"/>
    </location>
</feature>
<proteinExistence type="predicted"/>
<gene>
    <name evidence="3" type="ORF">KC675_02575</name>
</gene>
<dbReference type="InterPro" id="IPR051162">
    <property type="entry name" value="T4SS_component"/>
</dbReference>
<dbReference type="CDD" id="cd01127">
    <property type="entry name" value="TrwB_TraG_TraD_VirD4"/>
    <property type="match status" value="1"/>
</dbReference>
<feature type="region of interest" description="Disordered" evidence="1">
    <location>
        <begin position="696"/>
        <end position="723"/>
    </location>
</feature>
<protein>
    <submittedName>
        <fullName evidence="3">ATP-binding protein</fullName>
    </submittedName>
</protein>
<dbReference type="PANTHER" id="PTHR30121">
    <property type="entry name" value="UNCHARACTERIZED PROTEIN YJGR-RELATED"/>
    <property type="match status" value="1"/>
</dbReference>
<feature type="compositionally biased region" description="Polar residues" evidence="1">
    <location>
        <begin position="710"/>
        <end position="723"/>
    </location>
</feature>
<comment type="caution">
    <text evidence="3">The sequence shown here is derived from an EMBL/GenBank/DDBJ whole genome shotgun (WGS) entry which is preliminary data.</text>
</comment>
<sequence>MGAPDQNQLEQAAVDDFSKAVVDVKDIIAPPAIEIDFNHMLIGGKYFRTFFATGFPRWVSANWLSPLINFERPLTISSFYYPVDSALILSRLKRKIAELQASLNIDVEAGKIPDPNIKITLKDAEELQQAIASGNEKFFHFALYITIRSTNLQELEKISRNVESTLSALGVITKIASLQQEQGFVTSMPLGMDKIYLTRNMDTTSLATTFPFVSSELTMDDGILYGINKHNKSLIIFDRFQMPNANMVVFATSGAGKSYMVKLEAIRSLMMGTQIIIIDPEKEYEKLCLTAGGDYISFSQDGGQKLNPFELSGIYDKDEDELRFKILLLNGLIRLMVGGVLTAIESSILDRALILTYKEKGITPDPATQRREPPLLEDLYKVLMAMAENDAHILAQKLEKYIKGSSAGIFDQKTNIEIKNSFTVFSIRDLAEDLRPIAMYLMLDYIWTRVKKDRKERLLIIDEAWWMMQFEEGARFLHSIAKRARKYALGLTTITQDVEDFLATDYGRAVVTNSSIQVLLKQSTAAADKLQKVFYLSMGEKQYLLTAGIGEGIFFAGNNHVGIQVIASENEHNLITTNPREMKKMEDENLRRVEKERLEKLQIPIAQEMTGNQNPTEMNNPEVQQNNSSANMTNPTNTAPSLMNQGQPITSQNIQTPNNSFVTPQAENSVMSPNVSQNTNPIMNQQNQIPVTNQNINSQPQQNNSLNQNVGNVSGFNPSPQAQFSNQIQTGINYPQVDQFGNNQNATPNITNT</sequence>
<dbReference type="PANTHER" id="PTHR30121:SF6">
    <property type="entry name" value="SLR6007 PROTEIN"/>
    <property type="match status" value="1"/>
</dbReference>
<dbReference type="SUPFAM" id="SSF52540">
    <property type="entry name" value="P-loop containing nucleoside triphosphate hydrolases"/>
    <property type="match status" value="1"/>
</dbReference>
<reference evidence="3" key="1">
    <citation type="submission" date="2020-04" db="EMBL/GenBank/DDBJ databases">
        <authorList>
            <person name="Zhang T."/>
        </authorList>
    </citation>
    <scope>NUCLEOTIDE SEQUENCE</scope>
    <source>
        <strain evidence="3">HKST-UBA15</strain>
    </source>
</reference>
<dbReference type="Gene3D" id="3.40.50.300">
    <property type="entry name" value="P-loop containing nucleotide triphosphate hydrolases"/>
    <property type="match status" value="1"/>
</dbReference>
<keyword evidence="3" id="KW-0547">Nucleotide-binding</keyword>
<dbReference type="EMBL" id="JAGQLL010000025">
    <property type="protein sequence ID" value="MCA9380043.1"/>
    <property type="molecule type" value="Genomic_DNA"/>
</dbReference>
<keyword evidence="3" id="KW-0067">ATP-binding</keyword>